<dbReference type="EMBL" id="DVOF01000211">
    <property type="protein sequence ID" value="HIV03349.1"/>
    <property type="molecule type" value="Genomic_DNA"/>
</dbReference>
<sequence length="378" mass="41703">MRKVAALLTAAVILCSFAGCSGSNEESSSSTGSPVAGKKVAYIMQMVSSDIFDMWADAAEKTAEGLGMEFQAFFCDGSDEKWQDTARQCAADGYDGLLLSHGGQSYAYTFLRELTEQYPELKIVTFDTLFEDGNGQTQKIEGVTQFFQQDSQMAELLLDYICNTLYADKTAAGEPINILRVWEGPQFLSSFDRRQEGYAHYEEQGLIRTVETIGPDDHSNAESSMTEVTADILASYEEGEIDAIWCCYDLYARGVYAALKEENSDIPMVSVDICSADIEKMTEEGSPWKACATTNWSYNGEFGIRVLALELAGEYDRILDPMTGEVSNWLELPASLVTQEMVSTGNVDVTNLETVAGTSYRDRSWIPTTSWMAELLGS</sequence>
<protein>
    <submittedName>
        <fullName evidence="5">Substrate-binding domain-containing protein</fullName>
    </submittedName>
</protein>
<dbReference type="GO" id="GO:0030246">
    <property type="term" value="F:carbohydrate binding"/>
    <property type="evidence" value="ECO:0007669"/>
    <property type="project" value="TreeGrafter"/>
</dbReference>
<evidence type="ECO:0000313" key="5">
    <source>
        <dbReference type="EMBL" id="HIV03349.1"/>
    </source>
</evidence>
<evidence type="ECO:0000313" key="6">
    <source>
        <dbReference type="Proteomes" id="UP000886743"/>
    </source>
</evidence>
<name>A0A9D1NIN3_9FIRM</name>
<dbReference type="Gene3D" id="3.40.50.2300">
    <property type="match status" value="2"/>
</dbReference>
<feature type="signal peptide" evidence="3">
    <location>
        <begin position="1"/>
        <end position="18"/>
    </location>
</feature>
<dbReference type="InterPro" id="IPR025997">
    <property type="entry name" value="SBP_2_dom"/>
</dbReference>
<dbReference type="SUPFAM" id="SSF53822">
    <property type="entry name" value="Periplasmic binding protein-like I"/>
    <property type="match status" value="1"/>
</dbReference>
<keyword evidence="3" id="KW-0732">Signal</keyword>
<gene>
    <name evidence="5" type="ORF">IAC74_07215</name>
</gene>
<evidence type="ECO:0000256" key="3">
    <source>
        <dbReference type="SAM" id="SignalP"/>
    </source>
</evidence>
<dbReference type="InterPro" id="IPR028082">
    <property type="entry name" value="Peripla_BP_I"/>
</dbReference>
<reference evidence="5" key="2">
    <citation type="journal article" date="2021" name="PeerJ">
        <title>Extensive microbial diversity within the chicken gut microbiome revealed by metagenomics and culture.</title>
        <authorList>
            <person name="Gilroy R."/>
            <person name="Ravi A."/>
            <person name="Getino M."/>
            <person name="Pursley I."/>
            <person name="Horton D.L."/>
            <person name="Alikhan N.F."/>
            <person name="Baker D."/>
            <person name="Gharbi K."/>
            <person name="Hall N."/>
            <person name="Watson M."/>
            <person name="Adriaenssens E.M."/>
            <person name="Foster-Nyarko E."/>
            <person name="Jarju S."/>
            <person name="Secka A."/>
            <person name="Antonio M."/>
            <person name="Oren A."/>
            <person name="Chaudhuri R.R."/>
            <person name="La Ragione R."/>
            <person name="Hildebrand F."/>
            <person name="Pallen M.J."/>
        </authorList>
    </citation>
    <scope>NUCLEOTIDE SEQUENCE</scope>
    <source>
        <strain evidence="5">4920</strain>
    </source>
</reference>
<dbReference type="Proteomes" id="UP000886743">
    <property type="component" value="Unassembled WGS sequence"/>
</dbReference>
<feature type="chain" id="PRO_5039280388" evidence="3">
    <location>
        <begin position="19"/>
        <end position="378"/>
    </location>
</feature>
<dbReference type="PROSITE" id="PS51257">
    <property type="entry name" value="PROKAR_LIPOPROTEIN"/>
    <property type="match status" value="1"/>
</dbReference>
<dbReference type="Pfam" id="PF13407">
    <property type="entry name" value="Peripla_BP_4"/>
    <property type="match status" value="1"/>
</dbReference>
<accession>A0A9D1NIN3</accession>
<evidence type="ECO:0000256" key="1">
    <source>
        <dbReference type="ARBA" id="ARBA00004196"/>
    </source>
</evidence>
<proteinExistence type="inferred from homology"/>
<dbReference type="GO" id="GO:0030288">
    <property type="term" value="C:outer membrane-bounded periplasmic space"/>
    <property type="evidence" value="ECO:0007669"/>
    <property type="project" value="TreeGrafter"/>
</dbReference>
<reference evidence="5" key="1">
    <citation type="submission" date="2020-10" db="EMBL/GenBank/DDBJ databases">
        <authorList>
            <person name="Gilroy R."/>
        </authorList>
    </citation>
    <scope>NUCLEOTIDE SEQUENCE</scope>
    <source>
        <strain evidence="5">4920</strain>
    </source>
</reference>
<feature type="domain" description="Periplasmic binding protein" evidence="4">
    <location>
        <begin position="40"/>
        <end position="313"/>
    </location>
</feature>
<dbReference type="PANTHER" id="PTHR30036">
    <property type="entry name" value="D-XYLOSE-BINDING PERIPLASMIC PROTEIN"/>
    <property type="match status" value="1"/>
</dbReference>
<dbReference type="InterPro" id="IPR050555">
    <property type="entry name" value="Bact_Solute-Bind_Prot2"/>
</dbReference>
<dbReference type="PANTHER" id="PTHR30036:SF7">
    <property type="entry name" value="ABC TRANSPORTER PERIPLASMIC-BINDING PROTEIN YPHF"/>
    <property type="match status" value="1"/>
</dbReference>
<comment type="subcellular location">
    <subcellularLocation>
        <location evidence="1">Cell envelope</location>
    </subcellularLocation>
</comment>
<evidence type="ECO:0000259" key="4">
    <source>
        <dbReference type="Pfam" id="PF13407"/>
    </source>
</evidence>
<organism evidence="5 6">
    <name type="scientific">Candidatus Aphodoplasma excrementigallinarum</name>
    <dbReference type="NCBI Taxonomy" id="2840673"/>
    <lineage>
        <taxon>Bacteria</taxon>
        <taxon>Bacillati</taxon>
        <taxon>Bacillota</taxon>
        <taxon>Clostridia</taxon>
        <taxon>Eubacteriales</taxon>
        <taxon>Candidatus Aphodoplasma</taxon>
    </lineage>
</organism>
<comment type="similarity">
    <text evidence="2">Belongs to the bacterial solute-binding protein 2 family.</text>
</comment>
<comment type="caution">
    <text evidence="5">The sequence shown here is derived from an EMBL/GenBank/DDBJ whole genome shotgun (WGS) entry which is preliminary data.</text>
</comment>
<evidence type="ECO:0000256" key="2">
    <source>
        <dbReference type="ARBA" id="ARBA00007639"/>
    </source>
</evidence>
<dbReference type="AlphaFoldDB" id="A0A9D1NIN3"/>